<comment type="caution">
    <text evidence="4">Lacks conserved residue(s) required for the propagation of feature annotation.</text>
</comment>
<dbReference type="InterPro" id="IPR000519">
    <property type="entry name" value="P_trefoil_dom"/>
</dbReference>
<evidence type="ECO:0000256" key="1">
    <source>
        <dbReference type="ARBA" id="ARBA00004613"/>
    </source>
</evidence>
<keyword evidence="9" id="KW-1185">Reference proteome</keyword>
<dbReference type="InterPro" id="IPR044913">
    <property type="entry name" value="P_trefoil_dom_sf"/>
</dbReference>
<dbReference type="PANTHER" id="PTHR13826:SF14">
    <property type="entry name" value="TREFOIL FACTOR 2"/>
    <property type="match status" value="1"/>
</dbReference>
<proteinExistence type="predicted"/>
<feature type="domain" description="P-type" evidence="7">
    <location>
        <begin position="117"/>
        <end position="162"/>
    </location>
</feature>
<dbReference type="InterPro" id="IPR017957">
    <property type="entry name" value="P_trefoil_CS"/>
</dbReference>
<evidence type="ECO:0000256" key="5">
    <source>
        <dbReference type="SAM" id="MobiDB-lite"/>
    </source>
</evidence>
<keyword evidence="6" id="KW-0732">Signal</keyword>
<dbReference type="Proteomes" id="UP000225706">
    <property type="component" value="Unassembled WGS sequence"/>
</dbReference>
<dbReference type="PRINTS" id="PR00680">
    <property type="entry name" value="PTREFOIL"/>
</dbReference>
<dbReference type="FunFam" id="4.10.110.10:FF:000006">
    <property type="entry name" value="Trefoil factor 1"/>
    <property type="match status" value="1"/>
</dbReference>
<dbReference type="CDD" id="cd00111">
    <property type="entry name" value="Trefoil"/>
    <property type="match status" value="3"/>
</dbReference>
<dbReference type="InterPro" id="IPR017994">
    <property type="entry name" value="P_trefoil_chordata"/>
</dbReference>
<feature type="disulfide bond" evidence="4">
    <location>
        <begin position="33"/>
        <end position="48"/>
    </location>
</feature>
<dbReference type="GO" id="GO:0005615">
    <property type="term" value="C:extracellular space"/>
    <property type="evidence" value="ECO:0007669"/>
    <property type="project" value="TreeGrafter"/>
</dbReference>
<name>A0A2B4SIZ7_STYPI</name>
<feature type="region of interest" description="Disordered" evidence="5">
    <location>
        <begin position="167"/>
        <end position="233"/>
    </location>
</feature>
<protein>
    <submittedName>
        <fullName evidence="8">Integumentary mucin C.1</fullName>
    </submittedName>
</protein>
<feature type="compositionally biased region" description="Pro residues" evidence="5">
    <location>
        <begin position="167"/>
        <end position="188"/>
    </location>
</feature>
<evidence type="ECO:0000256" key="6">
    <source>
        <dbReference type="SAM" id="SignalP"/>
    </source>
</evidence>
<comment type="subcellular location">
    <subcellularLocation>
        <location evidence="1">Secreted</location>
    </subcellularLocation>
</comment>
<dbReference type="SUPFAM" id="SSF57492">
    <property type="entry name" value="Trefoil"/>
    <property type="match status" value="3"/>
</dbReference>
<gene>
    <name evidence="8" type="ORF">AWC38_SpisGene6215</name>
</gene>
<feature type="signal peptide" evidence="6">
    <location>
        <begin position="1"/>
        <end position="18"/>
    </location>
</feature>
<accession>A0A2B4SIZ7</accession>
<sequence>MSFTVLLLVLFEIGYSLADGHCDGIDPHKRLDCGYYGITKQQCVDRHCCYDNSVQGVPWCFKSKKDLENKCQSIAVHKRADCGWIGITKVVCQRRGCCYDDRGYNGESKYCFYPRGSKCYGIPPPKRRDCGYPGIQREKCENDRGCCFDHTVRGVPWCFHGHERPNPPPNPPTNPPPSPPLKVSPVPPLINSLIPPSIPAPKPSRSPTSPQGSGEEPMKDAYDGLIDSLLSDE</sequence>
<comment type="caution">
    <text evidence="8">The sequence shown here is derived from an EMBL/GenBank/DDBJ whole genome shotgun (WGS) entry which is preliminary data.</text>
</comment>
<dbReference type="PROSITE" id="PS51448">
    <property type="entry name" value="P_TREFOIL_2"/>
    <property type="match status" value="3"/>
</dbReference>
<feature type="disulfide bond" evidence="4">
    <location>
        <begin position="82"/>
        <end position="97"/>
    </location>
</feature>
<evidence type="ECO:0000313" key="9">
    <source>
        <dbReference type="Proteomes" id="UP000225706"/>
    </source>
</evidence>
<dbReference type="Gene3D" id="4.10.110.10">
    <property type="entry name" value="Spasmolytic Protein, domain 1"/>
    <property type="match status" value="3"/>
</dbReference>
<evidence type="ECO:0000259" key="7">
    <source>
        <dbReference type="PROSITE" id="PS51448"/>
    </source>
</evidence>
<feature type="disulfide bond" evidence="4">
    <location>
        <begin position="43"/>
        <end position="60"/>
    </location>
</feature>
<feature type="domain" description="P-type" evidence="7">
    <location>
        <begin position="20"/>
        <end position="64"/>
    </location>
</feature>
<evidence type="ECO:0000313" key="8">
    <source>
        <dbReference type="EMBL" id="PFX29063.1"/>
    </source>
</evidence>
<dbReference type="AlphaFoldDB" id="A0A2B4SIZ7"/>
<dbReference type="OrthoDB" id="5946378at2759"/>
<reference evidence="9" key="1">
    <citation type="journal article" date="2017" name="bioRxiv">
        <title>Comparative analysis of the genomes of Stylophora pistillata and Acropora digitifera provides evidence for extensive differences between species of corals.</title>
        <authorList>
            <person name="Voolstra C.R."/>
            <person name="Li Y."/>
            <person name="Liew Y.J."/>
            <person name="Baumgarten S."/>
            <person name="Zoccola D."/>
            <person name="Flot J.-F."/>
            <person name="Tambutte S."/>
            <person name="Allemand D."/>
            <person name="Aranda M."/>
        </authorList>
    </citation>
    <scope>NUCLEOTIDE SEQUENCE [LARGE SCALE GENOMIC DNA]</scope>
</reference>
<feature type="chain" id="PRO_5012066728" evidence="6">
    <location>
        <begin position="19"/>
        <end position="233"/>
    </location>
</feature>
<evidence type="ECO:0000256" key="4">
    <source>
        <dbReference type="PROSITE-ProRule" id="PRU00779"/>
    </source>
</evidence>
<dbReference type="EMBL" id="LSMT01000072">
    <property type="protein sequence ID" value="PFX29063.1"/>
    <property type="molecule type" value="Genomic_DNA"/>
</dbReference>
<keyword evidence="3 4" id="KW-1015">Disulfide bond</keyword>
<dbReference type="SMART" id="SM00018">
    <property type="entry name" value="PD"/>
    <property type="match status" value="3"/>
</dbReference>
<dbReference type="PROSITE" id="PS00025">
    <property type="entry name" value="P_TREFOIL_1"/>
    <property type="match status" value="1"/>
</dbReference>
<feature type="domain" description="P-type" evidence="7">
    <location>
        <begin position="69"/>
        <end position="115"/>
    </location>
</feature>
<dbReference type="STRING" id="50429.A0A2B4SIZ7"/>
<dbReference type="Pfam" id="PF00088">
    <property type="entry name" value="Trefoil"/>
    <property type="match status" value="3"/>
</dbReference>
<dbReference type="PANTHER" id="PTHR13826">
    <property type="entry name" value="INTESTINAL TREFOIL FACTOR-RELATED"/>
    <property type="match status" value="1"/>
</dbReference>
<evidence type="ECO:0000256" key="2">
    <source>
        <dbReference type="ARBA" id="ARBA00022525"/>
    </source>
</evidence>
<organism evidence="8 9">
    <name type="scientific">Stylophora pistillata</name>
    <name type="common">Smooth cauliflower coral</name>
    <dbReference type="NCBI Taxonomy" id="50429"/>
    <lineage>
        <taxon>Eukaryota</taxon>
        <taxon>Metazoa</taxon>
        <taxon>Cnidaria</taxon>
        <taxon>Anthozoa</taxon>
        <taxon>Hexacorallia</taxon>
        <taxon>Scleractinia</taxon>
        <taxon>Astrocoeniina</taxon>
        <taxon>Pocilloporidae</taxon>
        <taxon>Stylophora</taxon>
    </lineage>
</organism>
<keyword evidence="2" id="KW-0964">Secreted</keyword>
<evidence type="ECO:0000256" key="3">
    <source>
        <dbReference type="ARBA" id="ARBA00023157"/>
    </source>
</evidence>